<reference evidence="3" key="2">
    <citation type="submission" date="2020-09" db="EMBL/GenBank/DDBJ databases">
        <authorList>
            <person name="Sun Q."/>
            <person name="Zhou Y."/>
        </authorList>
    </citation>
    <scope>NUCLEOTIDE SEQUENCE</scope>
    <source>
        <strain evidence="3">CGMCC 1.15447</strain>
    </source>
</reference>
<evidence type="ECO:0000259" key="2">
    <source>
        <dbReference type="Pfam" id="PF13372"/>
    </source>
</evidence>
<protein>
    <recommendedName>
        <fullName evidence="2">Alginate export domain-containing protein</fullName>
    </recommendedName>
</protein>
<evidence type="ECO:0000256" key="1">
    <source>
        <dbReference type="SAM" id="SignalP"/>
    </source>
</evidence>
<dbReference type="InterPro" id="IPR025388">
    <property type="entry name" value="Alginate_export_dom"/>
</dbReference>
<accession>A0A916RLR7</accession>
<dbReference type="AlphaFoldDB" id="A0A916RLR7"/>
<dbReference type="Pfam" id="PF13372">
    <property type="entry name" value="Alginate_exp"/>
    <property type="match status" value="1"/>
</dbReference>
<sequence length="491" mass="53825">MRHLVTSLFLVAAAAIPAIAQSPPTASTLPVAITVYDRTRVDTSQWYAATPEPETYGYVESLLRIGVAQHMHRVDWQLELAQPSMLALPSDAVSPITAQGQLGLGGTYYASNGNNTYPAAAFLKQGFVRYHFAGTDKTLRAGRFEFFDGQETQPENPTLAWLQTNRIAQRLVGNFGFSNAQRSFDGTDAHFGSGAWDITAMAGRATQGVFNMNGNPELNVDLQYLAYTKYAAHDHILLRGFAIGYHDGRTGVAKTDNRPLAVRQADHKNIRIGTYGANLATDVPAGAGQFDFLAWGAVQNGRWGLLNQHAGAAAVEGGFQLTKAATAPWLRGGWSRSTGDNNPTDGQHNTFFQILPTPRVYAQFPFYNLMNNTDTFVQLIDKPASRITVRSDLHWLKLTSSNDLWYQGGGAFDNKVFGYTGRPANGKTGLASMADVSLDWKINKPLDINFYYAHAWGKSVVSSIYPTTSSAQFGYIELNYRWGVPQRSGKS</sequence>
<comment type="caution">
    <text evidence="3">The sequence shown here is derived from an EMBL/GenBank/DDBJ whole genome shotgun (WGS) entry which is preliminary data.</text>
</comment>
<feature type="chain" id="PRO_5037732216" description="Alginate export domain-containing protein" evidence="1">
    <location>
        <begin position="21"/>
        <end position="491"/>
    </location>
</feature>
<dbReference type="Proteomes" id="UP000648801">
    <property type="component" value="Unassembled WGS sequence"/>
</dbReference>
<keyword evidence="1" id="KW-0732">Signal</keyword>
<keyword evidence="4" id="KW-1185">Reference proteome</keyword>
<dbReference type="EMBL" id="BMJB01000001">
    <property type="protein sequence ID" value="GGA61363.1"/>
    <property type="molecule type" value="Genomic_DNA"/>
</dbReference>
<proteinExistence type="predicted"/>
<reference evidence="3" key="1">
    <citation type="journal article" date="2014" name="Int. J. Syst. Evol. Microbiol.">
        <title>Complete genome sequence of Corynebacterium casei LMG S-19264T (=DSM 44701T), isolated from a smear-ripened cheese.</title>
        <authorList>
            <consortium name="US DOE Joint Genome Institute (JGI-PGF)"/>
            <person name="Walter F."/>
            <person name="Albersmeier A."/>
            <person name="Kalinowski J."/>
            <person name="Ruckert C."/>
        </authorList>
    </citation>
    <scope>NUCLEOTIDE SEQUENCE</scope>
    <source>
        <strain evidence="3">CGMCC 1.15447</strain>
    </source>
</reference>
<gene>
    <name evidence="3" type="ORF">GCM10011507_11070</name>
</gene>
<evidence type="ECO:0000313" key="4">
    <source>
        <dbReference type="Proteomes" id="UP000648801"/>
    </source>
</evidence>
<organism evidence="3 4">
    <name type="scientific">Edaphobacter acidisoli</name>
    <dbReference type="NCBI Taxonomy" id="2040573"/>
    <lineage>
        <taxon>Bacteria</taxon>
        <taxon>Pseudomonadati</taxon>
        <taxon>Acidobacteriota</taxon>
        <taxon>Terriglobia</taxon>
        <taxon>Terriglobales</taxon>
        <taxon>Acidobacteriaceae</taxon>
        <taxon>Edaphobacter</taxon>
    </lineage>
</organism>
<feature type="signal peptide" evidence="1">
    <location>
        <begin position="1"/>
        <end position="20"/>
    </location>
</feature>
<evidence type="ECO:0000313" key="3">
    <source>
        <dbReference type="EMBL" id="GGA61363.1"/>
    </source>
</evidence>
<feature type="domain" description="Alginate export" evidence="2">
    <location>
        <begin position="168"/>
        <end position="455"/>
    </location>
</feature>
<dbReference type="RefSeq" id="WP_188758264.1">
    <property type="nucleotide sequence ID" value="NZ_BMJB01000001.1"/>
</dbReference>
<name>A0A916RLR7_9BACT</name>